<dbReference type="InterPro" id="IPR003593">
    <property type="entry name" value="AAA+_ATPase"/>
</dbReference>
<evidence type="ECO:0000256" key="2">
    <source>
        <dbReference type="ARBA" id="ARBA00008531"/>
    </source>
</evidence>
<dbReference type="EMBL" id="CAFBQS010000018">
    <property type="protein sequence ID" value="CAB5059581.1"/>
    <property type="molecule type" value="Genomic_DNA"/>
</dbReference>
<name>A0A6J7U113_9ZZZZ</name>
<comment type="similarity">
    <text evidence="2">Belongs to the GTP-binding SRP family.</text>
</comment>
<dbReference type="GO" id="GO:0005525">
    <property type="term" value="F:GTP binding"/>
    <property type="evidence" value="ECO:0007669"/>
    <property type="project" value="UniProtKB-KW"/>
</dbReference>
<feature type="domain" description="SRP54-type proteins GTP-binding" evidence="10">
    <location>
        <begin position="252"/>
        <end position="265"/>
    </location>
</feature>
<evidence type="ECO:0000256" key="4">
    <source>
        <dbReference type="ARBA" id="ARBA00022490"/>
    </source>
</evidence>
<dbReference type="Pfam" id="PF02881">
    <property type="entry name" value="SRP54_N"/>
    <property type="match status" value="1"/>
</dbReference>
<keyword evidence="6" id="KW-0378">Hydrolase</keyword>
<comment type="subcellular location">
    <subcellularLocation>
        <location evidence="1">Cell membrane</location>
        <topology evidence="1">Peripheral membrane protein</topology>
        <orientation evidence="1">Cytoplasmic side</orientation>
    </subcellularLocation>
</comment>
<dbReference type="GO" id="GO:0005047">
    <property type="term" value="F:signal recognition particle binding"/>
    <property type="evidence" value="ECO:0007669"/>
    <property type="project" value="TreeGrafter"/>
</dbReference>
<dbReference type="InterPro" id="IPR036225">
    <property type="entry name" value="SRP/SRP_N"/>
</dbReference>
<keyword evidence="7" id="KW-0342">GTP-binding</keyword>
<gene>
    <name evidence="11" type="ORF">UFOPK4366_00204</name>
</gene>
<dbReference type="SUPFAM" id="SSF47364">
    <property type="entry name" value="Domain of the SRP/SRP receptor G-proteins"/>
    <property type="match status" value="1"/>
</dbReference>
<dbReference type="Pfam" id="PF00448">
    <property type="entry name" value="SRP54"/>
    <property type="match status" value="1"/>
</dbReference>
<keyword evidence="5" id="KW-0547">Nucleotide-binding</keyword>
<dbReference type="InterPro" id="IPR004390">
    <property type="entry name" value="SR_rcpt_FtsY"/>
</dbReference>
<dbReference type="PROSITE" id="PS00300">
    <property type="entry name" value="SRP54"/>
    <property type="match status" value="1"/>
</dbReference>
<dbReference type="SMART" id="SM00962">
    <property type="entry name" value="SRP54"/>
    <property type="match status" value="1"/>
</dbReference>
<keyword evidence="9" id="KW-0675">Receptor</keyword>
<dbReference type="GO" id="GO:0005886">
    <property type="term" value="C:plasma membrane"/>
    <property type="evidence" value="ECO:0007669"/>
    <property type="project" value="UniProtKB-SubCell"/>
</dbReference>
<evidence type="ECO:0000313" key="11">
    <source>
        <dbReference type="EMBL" id="CAB5059581.1"/>
    </source>
</evidence>
<reference evidence="11" key="1">
    <citation type="submission" date="2020-05" db="EMBL/GenBank/DDBJ databases">
        <authorList>
            <person name="Chiriac C."/>
            <person name="Salcher M."/>
            <person name="Ghai R."/>
            <person name="Kavagutti S V."/>
        </authorList>
    </citation>
    <scope>NUCLEOTIDE SEQUENCE</scope>
</reference>
<evidence type="ECO:0000256" key="1">
    <source>
        <dbReference type="ARBA" id="ARBA00004413"/>
    </source>
</evidence>
<evidence type="ECO:0000256" key="3">
    <source>
        <dbReference type="ARBA" id="ARBA00022475"/>
    </source>
</evidence>
<evidence type="ECO:0000256" key="6">
    <source>
        <dbReference type="ARBA" id="ARBA00022801"/>
    </source>
</evidence>
<evidence type="ECO:0000259" key="10">
    <source>
        <dbReference type="PROSITE" id="PS00300"/>
    </source>
</evidence>
<dbReference type="Gene3D" id="1.20.120.140">
    <property type="entry name" value="Signal recognition particle SRP54, nucleotide-binding domain"/>
    <property type="match status" value="1"/>
</dbReference>
<keyword evidence="4" id="KW-0963">Cytoplasm</keyword>
<evidence type="ECO:0000256" key="5">
    <source>
        <dbReference type="ARBA" id="ARBA00022741"/>
    </source>
</evidence>
<evidence type="ECO:0000256" key="8">
    <source>
        <dbReference type="ARBA" id="ARBA00023136"/>
    </source>
</evidence>
<dbReference type="InterPro" id="IPR027417">
    <property type="entry name" value="P-loop_NTPase"/>
</dbReference>
<evidence type="ECO:0000256" key="7">
    <source>
        <dbReference type="ARBA" id="ARBA00023134"/>
    </source>
</evidence>
<dbReference type="PANTHER" id="PTHR43134">
    <property type="entry name" value="SIGNAL RECOGNITION PARTICLE RECEPTOR SUBUNIT ALPHA"/>
    <property type="match status" value="1"/>
</dbReference>
<dbReference type="InterPro" id="IPR000897">
    <property type="entry name" value="SRP54_GTPase_dom"/>
</dbReference>
<protein>
    <submittedName>
        <fullName evidence="11">Unannotated protein</fullName>
    </submittedName>
</protein>
<dbReference type="SUPFAM" id="SSF52540">
    <property type="entry name" value="P-loop containing nucleoside triphosphate hydrolases"/>
    <property type="match status" value="1"/>
</dbReference>
<dbReference type="Gene3D" id="3.40.50.300">
    <property type="entry name" value="P-loop containing nucleotide triphosphate hydrolases"/>
    <property type="match status" value="1"/>
</dbReference>
<dbReference type="GO" id="GO:0006614">
    <property type="term" value="P:SRP-dependent cotranslational protein targeting to membrane"/>
    <property type="evidence" value="ECO:0007669"/>
    <property type="project" value="InterPro"/>
</dbReference>
<dbReference type="AlphaFoldDB" id="A0A6J7U113"/>
<dbReference type="NCBIfam" id="TIGR00064">
    <property type="entry name" value="ftsY"/>
    <property type="match status" value="1"/>
</dbReference>
<accession>A0A6J7U113</accession>
<proteinExistence type="inferred from homology"/>
<dbReference type="GO" id="GO:0005737">
    <property type="term" value="C:cytoplasm"/>
    <property type="evidence" value="ECO:0007669"/>
    <property type="project" value="UniProtKB-ARBA"/>
</dbReference>
<organism evidence="11">
    <name type="scientific">freshwater metagenome</name>
    <dbReference type="NCBI Taxonomy" id="449393"/>
    <lineage>
        <taxon>unclassified sequences</taxon>
        <taxon>metagenomes</taxon>
        <taxon>ecological metagenomes</taxon>
    </lineage>
</organism>
<dbReference type="FunFam" id="3.40.50.300:FF:000053">
    <property type="entry name" value="Signal recognition particle receptor FtsY"/>
    <property type="match status" value="1"/>
</dbReference>
<dbReference type="InterPro" id="IPR013822">
    <property type="entry name" value="Signal_recog_particl_SRP54_hlx"/>
</dbReference>
<dbReference type="CDD" id="cd17874">
    <property type="entry name" value="FtsY"/>
    <property type="match status" value="1"/>
</dbReference>
<dbReference type="InterPro" id="IPR042101">
    <property type="entry name" value="SRP54_N_sf"/>
</dbReference>
<dbReference type="HAMAP" id="MF_00920">
    <property type="entry name" value="FtsY"/>
    <property type="match status" value="1"/>
</dbReference>
<dbReference type="SMART" id="SM00382">
    <property type="entry name" value="AAA"/>
    <property type="match status" value="1"/>
</dbReference>
<dbReference type="GO" id="GO:0003924">
    <property type="term" value="F:GTPase activity"/>
    <property type="evidence" value="ECO:0007669"/>
    <property type="project" value="TreeGrafter"/>
</dbReference>
<keyword evidence="3" id="KW-1003">Cell membrane</keyword>
<evidence type="ECO:0000256" key="9">
    <source>
        <dbReference type="ARBA" id="ARBA00023170"/>
    </source>
</evidence>
<keyword evidence="8" id="KW-0472">Membrane</keyword>
<dbReference type="PANTHER" id="PTHR43134:SF1">
    <property type="entry name" value="SIGNAL RECOGNITION PARTICLE RECEPTOR SUBUNIT ALPHA"/>
    <property type="match status" value="1"/>
</dbReference>
<sequence>MALFSGITSLISKLRREPGVNADVDWNEIENQLIQSDLGPKLSVELVELLKKNSKATLEEGLLELLGNERDRNLIRNESPNVILIVGVNGVGKTTTVGKLAHYLVTTGNKVVVGAADTFRAAATGQVSTWAVNAGATLVSGKDGADPAAIAFDAVAKGFEIGADFVLIDTAGRLHTKAGLMDELSKIRRVIEKRTPVGEVLLIIDGTTGQNGLAQAKIFGEAVGISGVVVTKLDGSAKGGIAFAIERELGAPIKFVGTGEGISDLQPFEAAAYVSALISS</sequence>